<dbReference type="PROSITE" id="PS01036">
    <property type="entry name" value="HSP70_3"/>
    <property type="match status" value="1"/>
</dbReference>
<keyword evidence="3" id="KW-0732">Signal</keyword>
<dbReference type="SUPFAM" id="SSF100934">
    <property type="entry name" value="Heat shock protein 70kD (HSP70), C-terminal subdomain"/>
    <property type="match status" value="1"/>
</dbReference>
<keyword evidence="11" id="KW-1185">Reference proteome</keyword>
<comment type="subcellular location">
    <subcellularLocation>
        <location evidence="1">Endoplasmic reticulum lumen</location>
    </subcellularLocation>
</comment>
<dbReference type="InterPro" id="IPR013126">
    <property type="entry name" value="Hsp_70_fam"/>
</dbReference>
<feature type="coiled-coil region" evidence="8">
    <location>
        <begin position="182"/>
        <end position="209"/>
    </location>
</feature>
<dbReference type="Gene3D" id="3.30.420.40">
    <property type="match status" value="2"/>
</dbReference>
<organism evidence="10 11">
    <name type="scientific">Tigriopus californicus</name>
    <name type="common">Marine copepod</name>
    <dbReference type="NCBI Taxonomy" id="6832"/>
    <lineage>
        <taxon>Eukaryota</taxon>
        <taxon>Metazoa</taxon>
        <taxon>Ecdysozoa</taxon>
        <taxon>Arthropoda</taxon>
        <taxon>Crustacea</taxon>
        <taxon>Multicrustacea</taxon>
        <taxon>Hexanauplia</taxon>
        <taxon>Copepoda</taxon>
        <taxon>Harpacticoida</taxon>
        <taxon>Harpacticidae</taxon>
        <taxon>Tigriopus</taxon>
    </lineage>
</organism>
<dbReference type="GO" id="GO:0140662">
    <property type="term" value="F:ATP-dependent protein folding chaperone"/>
    <property type="evidence" value="ECO:0007669"/>
    <property type="project" value="InterPro"/>
</dbReference>
<dbReference type="FunFam" id="2.60.34.10:FF:000014">
    <property type="entry name" value="Chaperone protein DnaK HSP70"/>
    <property type="match status" value="1"/>
</dbReference>
<evidence type="ECO:0000256" key="5">
    <source>
        <dbReference type="ARBA" id="ARBA00022824"/>
    </source>
</evidence>
<dbReference type="InterPro" id="IPR018181">
    <property type="entry name" value="Heat_shock_70_CS"/>
</dbReference>
<dbReference type="FunFam" id="3.30.420.40:FF:000545">
    <property type="entry name" value="Endoplasmic reticulum chaperone BiP"/>
    <property type="match status" value="1"/>
</dbReference>
<dbReference type="NCBIfam" id="NF001413">
    <property type="entry name" value="PRK00290.1"/>
    <property type="match status" value="1"/>
</dbReference>
<reference evidence="10 11" key="1">
    <citation type="journal article" date="2018" name="Nat. Ecol. Evol.">
        <title>Genomic signatures of mitonuclear coevolution across populations of Tigriopus californicus.</title>
        <authorList>
            <person name="Barreto F.S."/>
            <person name="Watson E.T."/>
            <person name="Lima T.G."/>
            <person name="Willett C.S."/>
            <person name="Edmands S."/>
            <person name="Li W."/>
            <person name="Burton R.S."/>
        </authorList>
    </citation>
    <scope>NUCLEOTIDE SEQUENCE [LARGE SCALE GENOMIC DNA]</scope>
    <source>
        <strain evidence="10 11">San Diego</strain>
    </source>
</reference>
<accession>A0A553PA15</accession>
<proteinExistence type="inferred from homology"/>
<evidence type="ECO:0000256" key="7">
    <source>
        <dbReference type="RuleBase" id="RU003322"/>
    </source>
</evidence>
<comment type="caution">
    <text evidence="10">The sequence shown here is derived from an EMBL/GenBank/DDBJ whole genome shotgun (WGS) entry which is preliminary data.</text>
</comment>
<evidence type="ECO:0000256" key="9">
    <source>
        <dbReference type="SAM" id="MobiDB-lite"/>
    </source>
</evidence>
<evidence type="ECO:0000313" key="11">
    <source>
        <dbReference type="Proteomes" id="UP000318571"/>
    </source>
</evidence>
<evidence type="ECO:0000256" key="3">
    <source>
        <dbReference type="ARBA" id="ARBA00022729"/>
    </source>
</evidence>
<dbReference type="GO" id="GO:0005788">
    <property type="term" value="C:endoplasmic reticulum lumen"/>
    <property type="evidence" value="ECO:0007669"/>
    <property type="project" value="UniProtKB-SubCell"/>
</dbReference>
<evidence type="ECO:0000256" key="8">
    <source>
        <dbReference type="SAM" id="Coils"/>
    </source>
</evidence>
<gene>
    <name evidence="10" type="ORF">TCAL_00753</name>
</gene>
<dbReference type="PRINTS" id="PR00301">
    <property type="entry name" value="HEATSHOCK70"/>
</dbReference>
<dbReference type="Gene3D" id="1.20.1270.10">
    <property type="match status" value="1"/>
</dbReference>
<dbReference type="PROSITE" id="PS00329">
    <property type="entry name" value="HSP70_2"/>
    <property type="match status" value="1"/>
</dbReference>
<dbReference type="OMA" id="FGCLFTF"/>
<dbReference type="FunFam" id="3.90.640.10:FF:000153">
    <property type="entry name" value="Endoplasmic reticulum chaperone BiP"/>
    <property type="match status" value="1"/>
</dbReference>
<sequence length="563" mass="61757">MGGSREHGNRNRDRLGHDLLMLTEKKGKPHITVALGAAEKSLTPEEVSATVLTKMKQIAEDYLGTNVTHAVVTVPAYFNDAQRAATKDAGVIAGLEIIRIINEPTAAAIAYGFNDNKSAGEKNILVFDLGGGTFDVSLLTIADGVFEVVATNGDTHLGGEDFDQRVMEYLVKLFKKKTGKDLRTDSRAVQKLRREVEKAKRALSASHSTKIDVEALFEGEDFSETLTRAKFEELNMDLFRATMKPVKKVLEDGDMSKKDIDEIILVGGSTRIPKIQQLVKEFFNGKEPSRGVNPDEAVAYGAAIQACILSGGDCGDTQMVLLDVNPLSLGIETVGGVMSKLIPRNNVVPSKKSQIFSTAADNQDTVTIKVYEGERPMTKDNHLLGSFDLTGIPPAARGVPQIEVTFEIDANGILQVSAKDKGTNNENKITITNDNNRLTEDEIQQMIEDAEKFAEEDKLLKERTDAKNELEQYAYTLKRQIDDKEQLGGKISDEEKEQITTIVDEKLDWLKENEESDADGFKAAKKEIEDIAQPIIAKLYQGGAPPPTDEEDDGSDSNHGDEL</sequence>
<feature type="region of interest" description="Disordered" evidence="9">
    <location>
        <begin position="538"/>
        <end position="563"/>
    </location>
</feature>
<dbReference type="AlphaFoldDB" id="A0A553PA15"/>
<dbReference type="Pfam" id="PF00012">
    <property type="entry name" value="HSP70"/>
    <property type="match status" value="1"/>
</dbReference>
<evidence type="ECO:0000256" key="1">
    <source>
        <dbReference type="ARBA" id="ARBA00004319"/>
    </source>
</evidence>
<keyword evidence="8" id="KW-0175">Coiled coil</keyword>
<protein>
    <submittedName>
        <fullName evidence="10">Uncharacterized protein</fullName>
    </submittedName>
</protein>
<dbReference type="SUPFAM" id="SSF53067">
    <property type="entry name" value="Actin-like ATPase domain"/>
    <property type="match status" value="2"/>
</dbReference>
<name>A0A553PA15_TIGCA</name>
<dbReference type="PANTHER" id="PTHR19375">
    <property type="entry name" value="HEAT SHOCK PROTEIN 70KDA"/>
    <property type="match status" value="1"/>
</dbReference>
<dbReference type="EMBL" id="VCGU01000005">
    <property type="protein sequence ID" value="TRY74520.1"/>
    <property type="molecule type" value="Genomic_DNA"/>
</dbReference>
<dbReference type="InterPro" id="IPR029047">
    <property type="entry name" value="HSP70_peptide-bd_sf"/>
</dbReference>
<dbReference type="InterPro" id="IPR043129">
    <property type="entry name" value="ATPase_NBD"/>
</dbReference>
<evidence type="ECO:0000256" key="2">
    <source>
        <dbReference type="ARBA" id="ARBA00007381"/>
    </source>
</evidence>
<dbReference type="InterPro" id="IPR029048">
    <property type="entry name" value="HSP70_C_sf"/>
</dbReference>
<dbReference type="Gene3D" id="3.90.640.10">
    <property type="entry name" value="Actin, Chain A, domain 4"/>
    <property type="match status" value="1"/>
</dbReference>
<dbReference type="GO" id="GO:0005524">
    <property type="term" value="F:ATP binding"/>
    <property type="evidence" value="ECO:0007669"/>
    <property type="project" value="UniProtKB-KW"/>
</dbReference>
<dbReference type="Proteomes" id="UP000318571">
    <property type="component" value="Chromosome 2"/>
</dbReference>
<dbReference type="Gene3D" id="2.60.34.10">
    <property type="entry name" value="Substrate Binding Domain Of DNAk, Chain A, domain 1"/>
    <property type="match status" value="1"/>
</dbReference>
<evidence type="ECO:0000256" key="4">
    <source>
        <dbReference type="ARBA" id="ARBA00022741"/>
    </source>
</evidence>
<evidence type="ECO:0000256" key="6">
    <source>
        <dbReference type="ARBA" id="ARBA00022840"/>
    </source>
</evidence>
<comment type="similarity">
    <text evidence="2 7">Belongs to the heat shock protein 70 family.</text>
</comment>
<keyword evidence="5" id="KW-0256">Endoplasmic reticulum</keyword>
<keyword evidence="4 7" id="KW-0547">Nucleotide-binding</keyword>
<dbReference type="SUPFAM" id="SSF100920">
    <property type="entry name" value="Heat shock protein 70kD (HSP70), peptide-binding domain"/>
    <property type="match status" value="1"/>
</dbReference>
<evidence type="ECO:0000313" key="10">
    <source>
        <dbReference type="EMBL" id="TRY74520.1"/>
    </source>
</evidence>
<dbReference type="STRING" id="6832.A0A553PA15"/>
<keyword evidence="6 7" id="KW-0067">ATP-binding</keyword>